<proteinExistence type="predicted"/>
<accession>A0AAQ3P5T3</accession>
<gene>
    <name evidence="5" type="ORF">V8G54_008544</name>
</gene>
<evidence type="ECO:0000313" key="6">
    <source>
        <dbReference type="Proteomes" id="UP001374535"/>
    </source>
</evidence>
<keyword evidence="4" id="KW-0472">Membrane</keyword>
<evidence type="ECO:0008006" key="7">
    <source>
        <dbReference type="Google" id="ProtNLM"/>
    </source>
</evidence>
<dbReference type="PANTHER" id="PTHR47942">
    <property type="entry name" value="TETRATRICOPEPTIDE REPEAT (TPR)-LIKE SUPERFAMILY PROTEIN-RELATED"/>
    <property type="match status" value="1"/>
</dbReference>
<dbReference type="EMBL" id="CP144699">
    <property type="protein sequence ID" value="WVZ21222.1"/>
    <property type="molecule type" value="Genomic_DNA"/>
</dbReference>
<feature type="transmembrane region" description="Helical" evidence="4">
    <location>
        <begin position="184"/>
        <end position="210"/>
    </location>
</feature>
<feature type="compositionally biased region" description="Polar residues" evidence="3">
    <location>
        <begin position="18"/>
        <end position="34"/>
    </location>
</feature>
<dbReference type="Pfam" id="PF01535">
    <property type="entry name" value="PPR"/>
    <property type="match status" value="2"/>
</dbReference>
<dbReference type="InterPro" id="IPR051222">
    <property type="entry name" value="PPR/CCM1_RNA-binding"/>
</dbReference>
<dbReference type="Proteomes" id="UP001374535">
    <property type="component" value="Chromosome 2"/>
</dbReference>
<keyword evidence="6" id="KW-1185">Reference proteome</keyword>
<dbReference type="AlphaFoldDB" id="A0AAQ3P5T3"/>
<feature type="region of interest" description="Disordered" evidence="3">
    <location>
        <begin position="1"/>
        <end position="56"/>
    </location>
</feature>
<keyword evidence="1" id="KW-0677">Repeat</keyword>
<dbReference type="InterPro" id="IPR002885">
    <property type="entry name" value="PPR_rpt"/>
</dbReference>
<feature type="compositionally biased region" description="Basic and acidic residues" evidence="3">
    <location>
        <begin position="41"/>
        <end position="52"/>
    </location>
</feature>
<keyword evidence="4" id="KW-1133">Transmembrane helix</keyword>
<evidence type="ECO:0000256" key="4">
    <source>
        <dbReference type="SAM" id="Phobius"/>
    </source>
</evidence>
<evidence type="ECO:0000256" key="2">
    <source>
        <dbReference type="PROSITE-ProRule" id="PRU00708"/>
    </source>
</evidence>
<feature type="transmembrane region" description="Helical" evidence="4">
    <location>
        <begin position="222"/>
        <end position="246"/>
    </location>
</feature>
<protein>
    <recommendedName>
        <fullName evidence="7">Pentatricopeptide repeat-containing protein</fullName>
    </recommendedName>
</protein>
<feature type="repeat" description="PPR" evidence="2">
    <location>
        <begin position="333"/>
        <end position="367"/>
    </location>
</feature>
<evidence type="ECO:0000256" key="3">
    <source>
        <dbReference type="SAM" id="MobiDB-lite"/>
    </source>
</evidence>
<keyword evidence="4" id="KW-0812">Transmembrane</keyword>
<dbReference type="PANTHER" id="PTHR47942:SF39">
    <property type="entry name" value="PPR CONTAINING PLANT PROTEIN"/>
    <property type="match status" value="1"/>
</dbReference>
<evidence type="ECO:0000256" key="1">
    <source>
        <dbReference type="ARBA" id="ARBA00022737"/>
    </source>
</evidence>
<organism evidence="5 6">
    <name type="scientific">Vigna mungo</name>
    <name type="common">Black gram</name>
    <name type="synonym">Phaseolus mungo</name>
    <dbReference type="NCBI Taxonomy" id="3915"/>
    <lineage>
        <taxon>Eukaryota</taxon>
        <taxon>Viridiplantae</taxon>
        <taxon>Streptophyta</taxon>
        <taxon>Embryophyta</taxon>
        <taxon>Tracheophyta</taxon>
        <taxon>Spermatophyta</taxon>
        <taxon>Magnoliopsida</taxon>
        <taxon>eudicotyledons</taxon>
        <taxon>Gunneridae</taxon>
        <taxon>Pentapetalae</taxon>
        <taxon>rosids</taxon>
        <taxon>fabids</taxon>
        <taxon>Fabales</taxon>
        <taxon>Fabaceae</taxon>
        <taxon>Papilionoideae</taxon>
        <taxon>50 kb inversion clade</taxon>
        <taxon>NPAAA clade</taxon>
        <taxon>indigoferoid/millettioid clade</taxon>
        <taxon>Phaseoleae</taxon>
        <taxon>Vigna</taxon>
    </lineage>
</organism>
<dbReference type="NCBIfam" id="TIGR00756">
    <property type="entry name" value="PPR"/>
    <property type="match status" value="1"/>
</dbReference>
<reference evidence="5 6" key="1">
    <citation type="journal article" date="2023" name="Life. Sci Alliance">
        <title>Evolutionary insights into 3D genome organization and epigenetic landscape of Vigna mungo.</title>
        <authorList>
            <person name="Junaid A."/>
            <person name="Singh B."/>
            <person name="Bhatia S."/>
        </authorList>
    </citation>
    <scope>NUCLEOTIDE SEQUENCE [LARGE SCALE GENOMIC DNA]</scope>
    <source>
        <tissue evidence="5">Leaf</tissue>
    </source>
</reference>
<dbReference type="PROSITE" id="PS51375">
    <property type="entry name" value="PPR"/>
    <property type="match status" value="1"/>
</dbReference>
<dbReference type="InterPro" id="IPR011990">
    <property type="entry name" value="TPR-like_helical_dom_sf"/>
</dbReference>
<dbReference type="Gene3D" id="1.25.40.10">
    <property type="entry name" value="Tetratricopeptide repeat domain"/>
    <property type="match status" value="1"/>
</dbReference>
<sequence>MTLAPGDQTNLDPHRLANPTTQTLHDVHSSAPTNKTPPAPSDRETTPYRTPDDDSAVALHRPPLALHHYYSPADQMLLLLLPLLLLQFPNPNPNDSLFEAMRPLKLPISEKTPPPSKEGLLAVANSFDSRTLSRNKALLDKVFDVGADIASVTVRVELSLLEWEFDRRRRGRGCRSDLRGRGRIVVVVAAAIVGVVGGGFWFVGAFRLAATTADGDIAKDAAFGPVAAAVLAEMAWLGEVVVVVVAELGVDGWWWWWCCLSLRSPPQMECISCISGQKRKKEERKKEEIVSLGVSESVLCFGRSVSLLKKEKKRKKESLGLTNIPAEHCTAQKNASYNVVISGLARFGRVRDVQRLLEEMSHLNVVSYNVMVDAYARVEAMPQRNAISWTVIINGLYEEAHKVFGRMPQKNNVARTTMITGFCKGKMEEA</sequence>
<name>A0AAQ3P5T3_VIGMU</name>
<evidence type="ECO:0000313" key="5">
    <source>
        <dbReference type="EMBL" id="WVZ21222.1"/>
    </source>
</evidence>